<dbReference type="CDD" id="cd08547">
    <property type="entry name" value="Type_II_cohesin"/>
    <property type="match status" value="1"/>
</dbReference>
<dbReference type="GO" id="GO:0030246">
    <property type="term" value="F:carbohydrate binding"/>
    <property type="evidence" value="ECO:0007669"/>
    <property type="project" value="InterPro"/>
</dbReference>
<protein>
    <submittedName>
        <fullName evidence="5">Cohesin domain-containing protein</fullName>
    </submittedName>
</protein>
<dbReference type="AlphaFoldDB" id="A0A2M9CMX0"/>
<keyword evidence="3" id="KW-0732">Signal</keyword>
<dbReference type="EMBL" id="PGFF01000001">
    <property type="protein sequence ID" value="PJJ73222.1"/>
    <property type="molecule type" value="Genomic_DNA"/>
</dbReference>
<comment type="caution">
    <text evidence="5">The sequence shown here is derived from an EMBL/GenBank/DDBJ whole genome shotgun (WGS) entry which is preliminary data.</text>
</comment>
<evidence type="ECO:0000256" key="2">
    <source>
        <dbReference type="SAM" id="Phobius"/>
    </source>
</evidence>
<evidence type="ECO:0000313" key="6">
    <source>
        <dbReference type="Proteomes" id="UP000228758"/>
    </source>
</evidence>
<dbReference type="Proteomes" id="UP000228758">
    <property type="component" value="Unassembled WGS sequence"/>
</dbReference>
<feature type="signal peptide" evidence="3">
    <location>
        <begin position="1"/>
        <end position="33"/>
    </location>
</feature>
<dbReference type="SUPFAM" id="SSF49384">
    <property type="entry name" value="Carbohydrate-binding domain"/>
    <property type="match status" value="1"/>
</dbReference>
<evidence type="ECO:0000259" key="4">
    <source>
        <dbReference type="Pfam" id="PF00963"/>
    </source>
</evidence>
<feature type="compositionally biased region" description="Gly residues" evidence="1">
    <location>
        <begin position="174"/>
        <end position="196"/>
    </location>
</feature>
<feature type="chain" id="PRO_5014889747" evidence="3">
    <location>
        <begin position="34"/>
        <end position="239"/>
    </location>
</feature>
<evidence type="ECO:0000256" key="3">
    <source>
        <dbReference type="SAM" id="SignalP"/>
    </source>
</evidence>
<dbReference type="InterPro" id="IPR006311">
    <property type="entry name" value="TAT_signal"/>
</dbReference>
<dbReference type="GO" id="GO:0000272">
    <property type="term" value="P:polysaccharide catabolic process"/>
    <property type="evidence" value="ECO:0007669"/>
    <property type="project" value="InterPro"/>
</dbReference>
<dbReference type="Pfam" id="PF00963">
    <property type="entry name" value="Cohesin"/>
    <property type="match status" value="1"/>
</dbReference>
<dbReference type="PROSITE" id="PS51318">
    <property type="entry name" value="TAT"/>
    <property type="match status" value="1"/>
</dbReference>
<dbReference type="RefSeq" id="WP_100365335.1">
    <property type="nucleotide sequence ID" value="NZ_PGFF01000001.1"/>
</dbReference>
<name>A0A2M9CMX0_9MICO</name>
<proteinExistence type="predicted"/>
<keyword evidence="2" id="KW-0812">Transmembrane</keyword>
<feature type="domain" description="Cohesin" evidence="4">
    <location>
        <begin position="40"/>
        <end position="115"/>
    </location>
</feature>
<keyword evidence="6" id="KW-1185">Reference proteome</keyword>
<keyword evidence="2" id="KW-0472">Membrane</keyword>
<evidence type="ECO:0000256" key="1">
    <source>
        <dbReference type="SAM" id="MobiDB-lite"/>
    </source>
</evidence>
<dbReference type="InterPro" id="IPR002102">
    <property type="entry name" value="Cohesin_dom"/>
</dbReference>
<reference evidence="5 6" key="1">
    <citation type="submission" date="2017-11" db="EMBL/GenBank/DDBJ databases">
        <title>Genomic Encyclopedia of Archaeal and Bacterial Type Strains, Phase II (KMG-II): From Individual Species to Whole Genera.</title>
        <authorList>
            <person name="Goeker M."/>
        </authorList>
    </citation>
    <scope>NUCLEOTIDE SEQUENCE [LARGE SCALE GENOMIC DNA]</scope>
    <source>
        <strain evidence="5 6">DSM 27393</strain>
    </source>
</reference>
<sequence>MTTPSRRRGLAPAFAAGALALGLTLTGAAPALAAPSASAVTITATPTVDVGGTVDVEVGLTGAVDLYAARFTVTFDPTLLSYVDGSTTGPSGGFDSVTTGPGTVTVVHSRLGSSPALAGDIPWSLDFVAVAPGSGTVGVQSVELVDPQGATTAVDGTDEAPVTVNGVVTEPDPGTGGGGTGGGGASPGAGTGTGTASGGNADDALAGTGAAVTGGLVAAGLLLAAGVVLVLRRRAARVS</sequence>
<feature type="region of interest" description="Disordered" evidence="1">
    <location>
        <begin position="167"/>
        <end position="196"/>
    </location>
</feature>
<organism evidence="5 6">
    <name type="scientific">Diaminobutyricimonas aerilata</name>
    <dbReference type="NCBI Taxonomy" id="1162967"/>
    <lineage>
        <taxon>Bacteria</taxon>
        <taxon>Bacillati</taxon>
        <taxon>Actinomycetota</taxon>
        <taxon>Actinomycetes</taxon>
        <taxon>Micrococcales</taxon>
        <taxon>Microbacteriaceae</taxon>
        <taxon>Diaminobutyricimonas</taxon>
    </lineage>
</organism>
<dbReference type="InterPro" id="IPR008965">
    <property type="entry name" value="CBM2/CBM3_carb-bd_dom_sf"/>
</dbReference>
<feature type="transmembrane region" description="Helical" evidence="2">
    <location>
        <begin position="210"/>
        <end position="231"/>
    </location>
</feature>
<keyword evidence="2" id="KW-1133">Transmembrane helix</keyword>
<evidence type="ECO:0000313" key="5">
    <source>
        <dbReference type="EMBL" id="PJJ73222.1"/>
    </source>
</evidence>
<dbReference type="Gene3D" id="2.60.40.680">
    <property type="match status" value="1"/>
</dbReference>
<gene>
    <name evidence="5" type="ORF">CLV46_2808</name>
</gene>
<accession>A0A2M9CMX0</accession>